<dbReference type="SMART" id="SM00014">
    <property type="entry name" value="acidPPc"/>
    <property type="match status" value="1"/>
</dbReference>
<dbReference type="SUPFAM" id="SSF48317">
    <property type="entry name" value="Acid phosphatase/Vanadium-dependent haloperoxidase"/>
    <property type="match status" value="1"/>
</dbReference>
<feature type="transmembrane region" description="Helical" evidence="6">
    <location>
        <begin position="181"/>
        <end position="200"/>
    </location>
</feature>
<feature type="transmembrane region" description="Helical" evidence="6">
    <location>
        <begin position="241"/>
        <end position="261"/>
    </location>
</feature>
<dbReference type="Gene3D" id="1.20.144.10">
    <property type="entry name" value="Phosphatidic acid phosphatase type 2/haloperoxidase"/>
    <property type="match status" value="1"/>
</dbReference>
<dbReference type="GO" id="GO:0005886">
    <property type="term" value="C:plasma membrane"/>
    <property type="evidence" value="ECO:0007669"/>
    <property type="project" value="TreeGrafter"/>
</dbReference>
<dbReference type="STRING" id="70415.A0A5S6QTQ2"/>
<protein>
    <submittedName>
        <fullName evidence="9">AcidPPc domain-containing protein</fullName>
    </submittedName>
</protein>
<dbReference type="AlphaFoldDB" id="A0A5S6QTQ2"/>
<dbReference type="PROSITE" id="PS51257">
    <property type="entry name" value="PROKAR_LIPOPROTEIN"/>
    <property type="match status" value="1"/>
</dbReference>
<dbReference type="GO" id="GO:0007165">
    <property type="term" value="P:signal transduction"/>
    <property type="evidence" value="ECO:0007669"/>
    <property type="project" value="TreeGrafter"/>
</dbReference>
<evidence type="ECO:0000256" key="5">
    <source>
        <dbReference type="ARBA" id="ARBA00023136"/>
    </source>
</evidence>
<dbReference type="GO" id="GO:0006644">
    <property type="term" value="P:phospholipid metabolic process"/>
    <property type="evidence" value="ECO:0007669"/>
    <property type="project" value="InterPro"/>
</dbReference>
<keyword evidence="8" id="KW-1185">Reference proteome</keyword>
<feature type="transmembrane region" description="Helical" evidence="6">
    <location>
        <begin position="107"/>
        <end position="131"/>
    </location>
</feature>
<evidence type="ECO:0000313" key="8">
    <source>
        <dbReference type="Proteomes" id="UP000046395"/>
    </source>
</evidence>
<sequence length="274" mass="30927">MAILFRRLHLESASMLVCLLCACLDIVCVLLAGYFCFVFFNGLFPTRDRPFRCDDPAIMKPFKTNTISVRFLLSVCLGFPLLLSVAMESLAQLSSKTRRYSGWLKRILASVTYISVEYLIGFLADVIVMLIGKSYFGVLRPHFLAVCQPDVDEDECSGKVLTVKSCTQKSHRLLESARHSFPSGHSSAAVYSFMFLVFYLNKRKRQARSRFVARLCDFILAVYFVWAAVCCVSRVTDNWHHWTDVLGGCVEGLVISCLLFAREGSAIRTTMMLS</sequence>
<keyword evidence="3 6" id="KW-0812">Transmembrane</keyword>
<evidence type="ECO:0000256" key="3">
    <source>
        <dbReference type="ARBA" id="ARBA00022692"/>
    </source>
</evidence>
<dbReference type="PANTHER" id="PTHR10165">
    <property type="entry name" value="LIPID PHOSPHATE PHOSPHATASE"/>
    <property type="match status" value="1"/>
</dbReference>
<name>A0A5S6QTQ2_TRIMR</name>
<proteinExistence type="inferred from homology"/>
<dbReference type="WBParaSite" id="TMUE_2000010519.1">
    <property type="protein sequence ID" value="TMUE_2000010519.1"/>
    <property type="gene ID" value="WBGene00288643"/>
</dbReference>
<dbReference type="InterPro" id="IPR000326">
    <property type="entry name" value="PAP2/HPO"/>
</dbReference>
<dbReference type="GO" id="GO:0046839">
    <property type="term" value="P:phospholipid dephosphorylation"/>
    <property type="evidence" value="ECO:0007669"/>
    <property type="project" value="TreeGrafter"/>
</dbReference>
<evidence type="ECO:0000256" key="4">
    <source>
        <dbReference type="ARBA" id="ARBA00022989"/>
    </source>
</evidence>
<dbReference type="Proteomes" id="UP000046395">
    <property type="component" value="Unassembled WGS sequence"/>
</dbReference>
<organism evidence="8 9">
    <name type="scientific">Trichuris muris</name>
    <name type="common">Mouse whipworm</name>
    <dbReference type="NCBI Taxonomy" id="70415"/>
    <lineage>
        <taxon>Eukaryota</taxon>
        <taxon>Metazoa</taxon>
        <taxon>Ecdysozoa</taxon>
        <taxon>Nematoda</taxon>
        <taxon>Enoplea</taxon>
        <taxon>Dorylaimia</taxon>
        <taxon>Trichinellida</taxon>
        <taxon>Trichuridae</taxon>
        <taxon>Trichuris</taxon>
    </lineage>
</organism>
<keyword evidence="5 6" id="KW-0472">Membrane</keyword>
<evidence type="ECO:0000256" key="6">
    <source>
        <dbReference type="SAM" id="Phobius"/>
    </source>
</evidence>
<dbReference type="InterPro" id="IPR036938">
    <property type="entry name" value="PAP2/HPO_sf"/>
</dbReference>
<comment type="subcellular location">
    <subcellularLocation>
        <location evidence="1">Membrane</location>
        <topology evidence="1">Multi-pass membrane protein</topology>
    </subcellularLocation>
</comment>
<keyword evidence="4 6" id="KW-1133">Transmembrane helix</keyword>
<evidence type="ECO:0000259" key="7">
    <source>
        <dbReference type="SMART" id="SM00014"/>
    </source>
</evidence>
<dbReference type="GO" id="GO:0008195">
    <property type="term" value="F:phosphatidate phosphatase activity"/>
    <property type="evidence" value="ECO:0007669"/>
    <property type="project" value="TreeGrafter"/>
</dbReference>
<reference evidence="9" key="1">
    <citation type="submission" date="2019-12" db="UniProtKB">
        <authorList>
            <consortium name="WormBaseParasite"/>
        </authorList>
    </citation>
    <scope>IDENTIFICATION</scope>
</reference>
<feature type="transmembrane region" description="Helical" evidence="6">
    <location>
        <begin position="67"/>
        <end position="86"/>
    </location>
</feature>
<dbReference type="PANTHER" id="PTHR10165:SF174">
    <property type="entry name" value="PHOSPHATIDIC ACID PHOSPHATASE TYPE 2_HALOPEROXIDASE DOMAIN-CONTAINING PROTEIN"/>
    <property type="match status" value="1"/>
</dbReference>
<comment type="similarity">
    <text evidence="2">Belongs to the PA-phosphatase related phosphoesterase family.</text>
</comment>
<feature type="domain" description="Phosphatidic acid phosphatase type 2/haloperoxidase" evidence="7">
    <location>
        <begin position="113"/>
        <end position="260"/>
    </location>
</feature>
<accession>A0A5S6QTQ2</accession>
<dbReference type="Pfam" id="PF01569">
    <property type="entry name" value="PAP2"/>
    <property type="match status" value="1"/>
</dbReference>
<dbReference type="InterPro" id="IPR043216">
    <property type="entry name" value="PAP-like"/>
</dbReference>
<feature type="transmembrane region" description="Helical" evidence="6">
    <location>
        <begin position="212"/>
        <end position="235"/>
    </location>
</feature>
<evidence type="ECO:0000313" key="9">
    <source>
        <dbReference type="WBParaSite" id="TMUE_2000010519.1"/>
    </source>
</evidence>
<feature type="transmembrane region" description="Helical" evidence="6">
    <location>
        <begin position="12"/>
        <end position="40"/>
    </location>
</feature>
<evidence type="ECO:0000256" key="1">
    <source>
        <dbReference type="ARBA" id="ARBA00004141"/>
    </source>
</evidence>
<evidence type="ECO:0000256" key="2">
    <source>
        <dbReference type="ARBA" id="ARBA00008816"/>
    </source>
</evidence>